<dbReference type="PANTHER" id="PTHR38592">
    <property type="entry name" value="BLL4819 PROTEIN"/>
    <property type="match status" value="1"/>
</dbReference>
<proteinExistence type="predicted"/>
<keyword evidence="1" id="KW-0472">Membrane</keyword>
<dbReference type="PANTHER" id="PTHR38592:SF3">
    <property type="entry name" value="BLL4819 PROTEIN"/>
    <property type="match status" value="1"/>
</dbReference>
<protein>
    <submittedName>
        <fullName evidence="2">OpgC family protein</fullName>
    </submittedName>
</protein>
<sequence>MSSDPSFQRFMLFGRRAEGAAARPAGRDARIDMVRGLALLIIFINHMPGNVVSAYMPNNFGFSDAADVFVLLAGVSATLAYGGLIETRGFAVAALKLGARLWTLYIAHMAVFILVCGVIAVAVTRTQNPLYIEAINIQPFFRDTVDALIGALTLTYQPSYLDILPLYIVLLALFPAIYYGVRFSPALTLACSLLVWQAALAFELNLPNSGGVWFFNPFAWQVIFTLGVILGRTVQLGIAAPRLRWLDALAVAFLVFAWLVKIPAGNPTGIAALNDWFDSVQLGSDKTNLAWSRLLHLGALTWLAISWLPASGRLTRSALGRALACSGRNSLHVFCVGIVLAVTGQIVLAETSFALDVQLLLCAGGITMLTGLGIFLSWYRSITSREQRAEPVAASGAPVQRPSFSPR</sequence>
<keyword evidence="1" id="KW-0812">Transmembrane</keyword>
<dbReference type="Pfam" id="PF10129">
    <property type="entry name" value="OpgC_C"/>
    <property type="match status" value="1"/>
</dbReference>
<feature type="transmembrane region" description="Helical" evidence="1">
    <location>
        <begin position="331"/>
        <end position="351"/>
    </location>
</feature>
<dbReference type="InterPro" id="IPR014550">
    <property type="entry name" value="UCP028704_OpgC"/>
</dbReference>
<feature type="transmembrane region" description="Helical" evidence="1">
    <location>
        <begin position="68"/>
        <end position="90"/>
    </location>
</feature>
<feature type="transmembrane region" description="Helical" evidence="1">
    <location>
        <begin position="186"/>
        <end position="206"/>
    </location>
</feature>
<organism evidence="2 3">
    <name type="scientific">Bosea minatitlanensis</name>
    <dbReference type="NCBI Taxonomy" id="128782"/>
    <lineage>
        <taxon>Bacteria</taxon>
        <taxon>Pseudomonadati</taxon>
        <taxon>Pseudomonadota</taxon>
        <taxon>Alphaproteobacteria</taxon>
        <taxon>Hyphomicrobiales</taxon>
        <taxon>Boseaceae</taxon>
        <taxon>Bosea</taxon>
    </lineage>
</organism>
<feature type="transmembrane region" description="Helical" evidence="1">
    <location>
        <begin position="290"/>
        <end position="310"/>
    </location>
</feature>
<name>A0ABW0EXK1_9HYPH</name>
<comment type="caution">
    <text evidence="2">The sequence shown here is derived from an EMBL/GenBank/DDBJ whole genome shotgun (WGS) entry which is preliminary data.</text>
</comment>
<feature type="transmembrane region" description="Helical" evidence="1">
    <location>
        <begin position="37"/>
        <end position="56"/>
    </location>
</feature>
<evidence type="ECO:0000256" key="1">
    <source>
        <dbReference type="SAM" id="Phobius"/>
    </source>
</evidence>
<feature type="transmembrane region" description="Helical" evidence="1">
    <location>
        <begin position="163"/>
        <end position="181"/>
    </location>
</feature>
<evidence type="ECO:0000313" key="3">
    <source>
        <dbReference type="Proteomes" id="UP001595976"/>
    </source>
</evidence>
<gene>
    <name evidence="2" type="ORF">ACFPK2_01385</name>
</gene>
<evidence type="ECO:0000313" key="2">
    <source>
        <dbReference type="EMBL" id="MFC5291637.1"/>
    </source>
</evidence>
<feature type="transmembrane region" description="Helical" evidence="1">
    <location>
        <begin position="357"/>
        <end position="379"/>
    </location>
</feature>
<feature type="transmembrane region" description="Helical" evidence="1">
    <location>
        <begin position="102"/>
        <end position="123"/>
    </location>
</feature>
<dbReference type="RefSeq" id="WP_158445842.1">
    <property type="nucleotide sequence ID" value="NZ_JAOAOS010000001.1"/>
</dbReference>
<reference evidence="3" key="1">
    <citation type="journal article" date="2019" name="Int. J. Syst. Evol. Microbiol.">
        <title>The Global Catalogue of Microorganisms (GCM) 10K type strain sequencing project: providing services to taxonomists for standard genome sequencing and annotation.</title>
        <authorList>
            <consortium name="The Broad Institute Genomics Platform"/>
            <consortium name="The Broad Institute Genome Sequencing Center for Infectious Disease"/>
            <person name="Wu L."/>
            <person name="Ma J."/>
        </authorList>
    </citation>
    <scope>NUCLEOTIDE SEQUENCE [LARGE SCALE GENOMIC DNA]</scope>
    <source>
        <strain evidence="3">CGMCC 1.15643</strain>
    </source>
</reference>
<dbReference type="PIRSF" id="PIRSF028704">
    <property type="entry name" value="UPC028704"/>
    <property type="match status" value="1"/>
</dbReference>
<keyword evidence="1" id="KW-1133">Transmembrane helix</keyword>
<feature type="transmembrane region" description="Helical" evidence="1">
    <location>
        <begin position="212"/>
        <end position="231"/>
    </location>
</feature>
<dbReference type="EMBL" id="JBHSLI010000001">
    <property type="protein sequence ID" value="MFC5291637.1"/>
    <property type="molecule type" value="Genomic_DNA"/>
</dbReference>
<accession>A0ABW0EXK1</accession>
<keyword evidence="3" id="KW-1185">Reference proteome</keyword>
<dbReference type="Proteomes" id="UP001595976">
    <property type="component" value="Unassembled WGS sequence"/>
</dbReference>